<dbReference type="InterPro" id="IPR018060">
    <property type="entry name" value="HTH_AraC"/>
</dbReference>
<dbReference type="Gene3D" id="1.10.10.60">
    <property type="entry name" value="Homeodomain-like"/>
    <property type="match status" value="2"/>
</dbReference>
<protein>
    <submittedName>
        <fullName evidence="5">AraC family transcriptional regulator</fullName>
    </submittedName>
</protein>
<dbReference type="InterPro" id="IPR003313">
    <property type="entry name" value="AraC-bd"/>
</dbReference>
<comment type="caution">
    <text evidence="5">The sequence shown here is derived from an EMBL/GenBank/DDBJ whole genome shotgun (WGS) entry which is preliminary data.</text>
</comment>
<keyword evidence="3" id="KW-0804">Transcription</keyword>
<dbReference type="InterPro" id="IPR014710">
    <property type="entry name" value="RmlC-like_jellyroll"/>
</dbReference>
<organism evidence="5 6">
    <name type="scientific">Jiangella anatolica</name>
    <dbReference type="NCBI Taxonomy" id="2670374"/>
    <lineage>
        <taxon>Bacteria</taxon>
        <taxon>Bacillati</taxon>
        <taxon>Actinomycetota</taxon>
        <taxon>Actinomycetes</taxon>
        <taxon>Jiangellales</taxon>
        <taxon>Jiangellaceae</taxon>
        <taxon>Jiangella</taxon>
    </lineage>
</organism>
<dbReference type="AlphaFoldDB" id="A0A2W2CHF3"/>
<dbReference type="InterPro" id="IPR011051">
    <property type="entry name" value="RmlC_Cupin_sf"/>
</dbReference>
<keyword evidence="2" id="KW-0238">DNA-binding</keyword>
<dbReference type="InterPro" id="IPR009057">
    <property type="entry name" value="Homeodomain-like_sf"/>
</dbReference>
<dbReference type="Pfam" id="PF12833">
    <property type="entry name" value="HTH_18"/>
    <property type="match status" value="1"/>
</dbReference>
<dbReference type="PANTHER" id="PTHR46796:SF13">
    <property type="entry name" value="HTH-TYPE TRANSCRIPTIONAL ACTIVATOR RHAS"/>
    <property type="match status" value="1"/>
</dbReference>
<dbReference type="EMBL" id="POTW01000126">
    <property type="protein sequence ID" value="PZF79623.1"/>
    <property type="molecule type" value="Genomic_DNA"/>
</dbReference>
<dbReference type="InterPro" id="IPR018062">
    <property type="entry name" value="HTH_AraC-typ_CS"/>
</dbReference>
<evidence type="ECO:0000313" key="5">
    <source>
        <dbReference type="EMBL" id="PZF79623.1"/>
    </source>
</evidence>
<sequence length="286" mass="31485">MVTRFRFQEHALGRPCHVARVTIRGVSEEHLHLDYYEVMAVFAGSGAQRLASGRQPLTAGDVVLVRPGDQHAVVGEGRAGLEFFNVAFSARTWRTFADLTQLAEPDRWDAAPRPPLLRPDPAGLDAVLAACESLARRFPTGTTMLDLVEFWTALTATLCPVDPLPPGPAATGRTGPPDWLAAACAAMPREENLRAGVPRMVELAHVSPAHLARSLRRHYGVSPTEYVIGLRLQHAAALLSTTDETVTRIGLRCGFVSQSYFIRCFGREYGTSPERFRRAMQRKYVP</sequence>
<evidence type="ECO:0000256" key="3">
    <source>
        <dbReference type="ARBA" id="ARBA00023163"/>
    </source>
</evidence>
<keyword evidence="1" id="KW-0805">Transcription regulation</keyword>
<accession>A0A2W2CHF3</accession>
<dbReference type="InterPro" id="IPR050204">
    <property type="entry name" value="AraC_XylS_family_regulators"/>
</dbReference>
<proteinExistence type="predicted"/>
<dbReference type="InterPro" id="IPR020449">
    <property type="entry name" value="Tscrpt_reg_AraC-type_HTH"/>
</dbReference>
<dbReference type="GO" id="GO:0043565">
    <property type="term" value="F:sequence-specific DNA binding"/>
    <property type="evidence" value="ECO:0007669"/>
    <property type="project" value="InterPro"/>
</dbReference>
<dbReference type="SMART" id="SM00342">
    <property type="entry name" value="HTH_ARAC"/>
    <property type="match status" value="1"/>
</dbReference>
<reference evidence="5 6" key="1">
    <citation type="submission" date="2018-01" db="EMBL/GenBank/DDBJ databases">
        <title>Draft genome sequence of Jiangella sp. GTF31.</title>
        <authorList>
            <person name="Sahin N."/>
            <person name="Ay H."/>
            <person name="Saygin H."/>
        </authorList>
    </citation>
    <scope>NUCLEOTIDE SEQUENCE [LARGE SCALE GENOMIC DNA]</scope>
    <source>
        <strain evidence="5 6">GTF31</strain>
    </source>
</reference>
<dbReference type="PROSITE" id="PS00041">
    <property type="entry name" value="HTH_ARAC_FAMILY_1"/>
    <property type="match status" value="1"/>
</dbReference>
<feature type="domain" description="HTH araC/xylS-type" evidence="4">
    <location>
        <begin position="197"/>
        <end position="279"/>
    </location>
</feature>
<dbReference type="SUPFAM" id="SSF51182">
    <property type="entry name" value="RmlC-like cupins"/>
    <property type="match status" value="1"/>
</dbReference>
<dbReference type="Gene3D" id="2.60.120.10">
    <property type="entry name" value="Jelly Rolls"/>
    <property type="match status" value="1"/>
</dbReference>
<dbReference type="PANTHER" id="PTHR46796">
    <property type="entry name" value="HTH-TYPE TRANSCRIPTIONAL ACTIVATOR RHAS-RELATED"/>
    <property type="match status" value="1"/>
</dbReference>
<gene>
    <name evidence="5" type="ORF">C1I92_30225</name>
</gene>
<evidence type="ECO:0000256" key="1">
    <source>
        <dbReference type="ARBA" id="ARBA00023015"/>
    </source>
</evidence>
<dbReference type="PROSITE" id="PS01124">
    <property type="entry name" value="HTH_ARAC_FAMILY_2"/>
    <property type="match status" value="1"/>
</dbReference>
<evidence type="ECO:0000256" key="2">
    <source>
        <dbReference type="ARBA" id="ARBA00023125"/>
    </source>
</evidence>
<name>A0A2W2CHF3_9ACTN</name>
<dbReference type="GO" id="GO:0003700">
    <property type="term" value="F:DNA-binding transcription factor activity"/>
    <property type="evidence" value="ECO:0007669"/>
    <property type="project" value="InterPro"/>
</dbReference>
<evidence type="ECO:0000259" key="4">
    <source>
        <dbReference type="PROSITE" id="PS01124"/>
    </source>
</evidence>
<evidence type="ECO:0000313" key="6">
    <source>
        <dbReference type="Proteomes" id="UP000248764"/>
    </source>
</evidence>
<keyword evidence="6" id="KW-1185">Reference proteome</keyword>
<dbReference type="Pfam" id="PF02311">
    <property type="entry name" value="AraC_binding"/>
    <property type="match status" value="1"/>
</dbReference>
<dbReference type="PRINTS" id="PR00032">
    <property type="entry name" value="HTHARAC"/>
</dbReference>
<dbReference type="Proteomes" id="UP000248764">
    <property type="component" value="Unassembled WGS sequence"/>
</dbReference>
<dbReference type="SUPFAM" id="SSF46689">
    <property type="entry name" value="Homeodomain-like"/>
    <property type="match status" value="1"/>
</dbReference>